<evidence type="ECO:0000256" key="1">
    <source>
        <dbReference type="ARBA" id="ARBA00022801"/>
    </source>
</evidence>
<evidence type="ECO:0000313" key="5">
    <source>
        <dbReference type="Proteomes" id="UP000185779"/>
    </source>
</evidence>
<dbReference type="InterPro" id="IPR006680">
    <property type="entry name" value="Amidohydro-rel"/>
</dbReference>
<dbReference type="Proteomes" id="UP000185779">
    <property type="component" value="Unassembled WGS sequence"/>
</dbReference>
<reference evidence="3" key="2">
    <citation type="journal article" date="2020" name="mSystems">
        <title>Genome- and Community-Level Interaction Insights into Carbon Utilization and Element Cycling Functions of Hydrothermarchaeota in Hydrothermal Sediment.</title>
        <authorList>
            <person name="Zhou Z."/>
            <person name="Liu Y."/>
            <person name="Xu W."/>
            <person name="Pan J."/>
            <person name="Luo Z.H."/>
            <person name="Li M."/>
        </authorList>
    </citation>
    <scope>NUCLEOTIDE SEQUENCE [LARGE SCALE GENOMIC DNA]</scope>
    <source>
        <strain evidence="3">HyVt-386</strain>
    </source>
</reference>
<organism evidence="4 5">
    <name type="scientific">Candidatus Syntropharchaeum butanivorans</name>
    <dbReference type="NCBI Taxonomy" id="1839936"/>
    <lineage>
        <taxon>Archaea</taxon>
        <taxon>Methanobacteriati</taxon>
        <taxon>Methanobacteriota</taxon>
        <taxon>Stenosarchaea group</taxon>
        <taxon>Methanomicrobia</taxon>
        <taxon>Methanosarcinales</taxon>
        <taxon>ANME-2 cluster</taxon>
        <taxon>Candidatus Syntropharchaeum</taxon>
    </lineage>
</organism>
<dbReference type="AlphaFoldDB" id="A0A1F2P665"/>
<dbReference type="SUPFAM" id="SSF51338">
    <property type="entry name" value="Composite domain of metallo-dependent hydrolases"/>
    <property type="match status" value="1"/>
</dbReference>
<dbReference type="STRING" id="1839936.SBU_000112"/>
<feature type="domain" description="Amidohydrolase-related" evidence="2">
    <location>
        <begin position="53"/>
        <end position="401"/>
    </location>
</feature>
<dbReference type="PANTHER" id="PTHR43794:SF11">
    <property type="entry name" value="AMIDOHYDROLASE-RELATED DOMAIN-CONTAINING PROTEIN"/>
    <property type="match status" value="1"/>
</dbReference>
<dbReference type="Pfam" id="PF01979">
    <property type="entry name" value="Amidohydro_1"/>
    <property type="match status" value="1"/>
</dbReference>
<protein>
    <submittedName>
        <fullName evidence="4">Amidohydrolase</fullName>
        <ecNumber evidence="4">3.5.-.-</ecNumber>
    </submittedName>
</protein>
<dbReference type="EMBL" id="LYOR01000001">
    <property type="protein sequence ID" value="OFV66819.1"/>
    <property type="molecule type" value="Genomic_DNA"/>
</dbReference>
<dbReference type="SUPFAM" id="SSF51556">
    <property type="entry name" value="Metallo-dependent hydrolases"/>
    <property type="match status" value="1"/>
</dbReference>
<reference evidence="4 5" key="1">
    <citation type="submission" date="2016-05" db="EMBL/GenBank/DDBJ databases">
        <title>Microbial consortia oxidize butane by reversing methanogenesis.</title>
        <authorList>
            <person name="Laso-Perez R."/>
            <person name="Richter M."/>
            <person name="Wegener G."/>
            <person name="Musat F."/>
        </authorList>
    </citation>
    <scope>NUCLEOTIDE SEQUENCE [LARGE SCALE GENOMIC DNA]</scope>
    <source>
        <strain evidence="4">BOX1</strain>
    </source>
</reference>
<comment type="caution">
    <text evidence="4">The sequence shown here is derived from an EMBL/GenBank/DDBJ whole genome shotgun (WGS) entry which is preliminary data.</text>
</comment>
<gene>
    <name evidence="3" type="ORF">ENI32_07760</name>
    <name evidence="4" type="ORF">SBU_000112</name>
</gene>
<dbReference type="InterPro" id="IPR032466">
    <property type="entry name" value="Metal_Hydrolase"/>
</dbReference>
<proteinExistence type="predicted"/>
<dbReference type="PATRIC" id="fig|1839936.3.peg.112"/>
<dbReference type="Gene3D" id="2.30.40.10">
    <property type="entry name" value="Urease, subunit C, domain 1"/>
    <property type="match status" value="1"/>
</dbReference>
<dbReference type="Proteomes" id="UP000885936">
    <property type="component" value="Unassembled WGS sequence"/>
</dbReference>
<dbReference type="InterPro" id="IPR050287">
    <property type="entry name" value="MTA/SAH_deaminase"/>
</dbReference>
<evidence type="ECO:0000313" key="4">
    <source>
        <dbReference type="EMBL" id="OFV66819.1"/>
    </source>
</evidence>
<dbReference type="EMBL" id="DRIE01000125">
    <property type="protein sequence ID" value="HEC57746.1"/>
    <property type="molecule type" value="Genomic_DNA"/>
</dbReference>
<dbReference type="GO" id="GO:0016810">
    <property type="term" value="F:hydrolase activity, acting on carbon-nitrogen (but not peptide) bonds"/>
    <property type="evidence" value="ECO:0007669"/>
    <property type="project" value="InterPro"/>
</dbReference>
<keyword evidence="5" id="KW-1185">Reference proteome</keyword>
<name>A0A1F2P665_9EURY</name>
<evidence type="ECO:0000313" key="3">
    <source>
        <dbReference type="EMBL" id="HEC57746.1"/>
    </source>
</evidence>
<keyword evidence="1 4" id="KW-0378">Hydrolase</keyword>
<accession>A0A1F2P665</accession>
<dbReference type="InterPro" id="IPR011059">
    <property type="entry name" value="Metal-dep_hydrolase_composite"/>
</dbReference>
<dbReference type="PANTHER" id="PTHR43794">
    <property type="entry name" value="AMINOHYDROLASE SSNA-RELATED"/>
    <property type="match status" value="1"/>
</dbReference>
<evidence type="ECO:0000259" key="2">
    <source>
        <dbReference type="Pfam" id="PF01979"/>
    </source>
</evidence>
<sequence>MIVRGAWVLPVTHNPIRAGGVLIRDGVIKAVGSGRDLERAYSDEEVLFFENEVIMPGFVNLHSHIEYSSLHKRCRRGSFTGWIQDMIRESRRMEDDDWVRSSGLGAREMVRSGVTCIGDITKTDTSFDAILDAGIRGVVFLEVIGFDDSVVEDIITGLIERIRRFRDRGDGRVRIGVSPHAPYTVSRRLFEAVGSVSSRMNLPVMTHLAETEDEERFVRDGEGIFAGSFKDIAGWKGVEWRGVGLSPASYLDACRLLSERTVVAHAVHVSDEDISLLKRRGVSIAHCPRSNRYLGVGDAPVKKILDMGINLGLGTDSLASVDSIDIFQEMRSIDPRVPPPTRIRMATINGAKALGMEDQTGSLEPGKCADIIAVTTEKDDPYNVYLSSRDDIRIVIAGGSVLYEG</sequence>
<dbReference type="EC" id="3.5.-.-" evidence="4"/>
<dbReference type="Gene3D" id="3.20.20.140">
    <property type="entry name" value="Metal-dependent hydrolases"/>
    <property type="match status" value="1"/>
</dbReference>